<dbReference type="EMBL" id="ATMH01012637">
    <property type="protein sequence ID" value="EPY15064.1"/>
    <property type="molecule type" value="Genomic_DNA"/>
</dbReference>
<feature type="compositionally biased region" description="Low complexity" evidence="1">
    <location>
        <begin position="57"/>
        <end position="80"/>
    </location>
</feature>
<gene>
    <name evidence="2" type="ORF">STCU_12366</name>
</gene>
<evidence type="ECO:0000313" key="2">
    <source>
        <dbReference type="EMBL" id="EPY15064.1"/>
    </source>
</evidence>
<organism evidence="2 3">
    <name type="scientific">Strigomonas culicis</name>
    <dbReference type="NCBI Taxonomy" id="28005"/>
    <lineage>
        <taxon>Eukaryota</taxon>
        <taxon>Discoba</taxon>
        <taxon>Euglenozoa</taxon>
        <taxon>Kinetoplastea</taxon>
        <taxon>Metakinetoplastina</taxon>
        <taxon>Trypanosomatida</taxon>
        <taxon>Trypanosomatidae</taxon>
        <taxon>Strigomonadinae</taxon>
        <taxon>Strigomonas</taxon>
    </lineage>
</organism>
<accession>S9TDN4</accession>
<reference evidence="2 3" key="1">
    <citation type="journal article" date="2013" name="PLoS ONE">
        <title>Predicting the Proteins of Angomonas deanei, Strigomonas culicis and Their Respective Endosymbionts Reveals New Aspects of the Trypanosomatidae Family.</title>
        <authorList>
            <person name="Motta M.C."/>
            <person name="Martins A.C."/>
            <person name="de Souza S.S."/>
            <person name="Catta-Preta C.M."/>
            <person name="Silva R."/>
            <person name="Klein C.C."/>
            <person name="de Almeida L.G."/>
            <person name="de Lima Cunha O."/>
            <person name="Ciapina L.P."/>
            <person name="Brocchi M."/>
            <person name="Colabardini A.C."/>
            <person name="de Araujo Lima B."/>
            <person name="Machado C.R."/>
            <person name="de Almeida Soares C.M."/>
            <person name="Probst C.M."/>
            <person name="de Menezes C.B."/>
            <person name="Thompson C.E."/>
            <person name="Bartholomeu D.C."/>
            <person name="Gradia D.F."/>
            <person name="Pavoni D.P."/>
            <person name="Grisard E.C."/>
            <person name="Fantinatti-Garboggini F."/>
            <person name="Marchini F.K."/>
            <person name="Rodrigues-Luiz G.F."/>
            <person name="Wagner G."/>
            <person name="Goldman G.H."/>
            <person name="Fietto J.L."/>
            <person name="Elias M.C."/>
            <person name="Goldman M.H."/>
            <person name="Sagot M.F."/>
            <person name="Pereira M."/>
            <person name="Stoco P.H."/>
            <person name="de Mendonca-Neto R.P."/>
            <person name="Teixeira S.M."/>
            <person name="Maciel T.E."/>
            <person name="de Oliveira Mendes T.A."/>
            <person name="Urmenyi T.P."/>
            <person name="de Souza W."/>
            <person name="Schenkman S."/>
            <person name="de Vasconcelos A.T."/>
        </authorList>
    </citation>
    <scope>NUCLEOTIDE SEQUENCE [LARGE SCALE GENOMIC DNA]</scope>
</reference>
<dbReference type="AlphaFoldDB" id="S9TDN4"/>
<protein>
    <submittedName>
        <fullName evidence="2">Secreted salivary gland peptide</fullName>
    </submittedName>
</protein>
<feature type="compositionally biased region" description="Basic residues" evidence="1">
    <location>
        <begin position="297"/>
        <end position="306"/>
    </location>
</feature>
<feature type="compositionally biased region" description="Polar residues" evidence="1">
    <location>
        <begin position="7"/>
        <end position="29"/>
    </location>
</feature>
<name>S9TDN4_9TRYP</name>
<proteinExistence type="predicted"/>
<evidence type="ECO:0000256" key="1">
    <source>
        <dbReference type="SAM" id="MobiDB-lite"/>
    </source>
</evidence>
<dbReference type="Proteomes" id="UP000015354">
    <property type="component" value="Unassembled WGS sequence"/>
</dbReference>
<feature type="region of interest" description="Disordered" evidence="1">
    <location>
        <begin position="191"/>
        <end position="306"/>
    </location>
</feature>
<feature type="compositionally biased region" description="Basic and acidic residues" evidence="1">
    <location>
        <begin position="253"/>
        <end position="270"/>
    </location>
</feature>
<feature type="region of interest" description="Disordered" evidence="1">
    <location>
        <begin position="1"/>
        <end position="172"/>
    </location>
</feature>
<comment type="caution">
    <text evidence="2">The sequence shown here is derived from an EMBL/GenBank/DDBJ whole genome shotgun (WGS) entry which is preliminary data.</text>
</comment>
<keyword evidence="3" id="KW-1185">Reference proteome</keyword>
<sequence>MYDNKRTATPKNQSARSKATPHSTTQPQRPWSARPPRVLLDNKPTPRGERSLKPRVPITAARKAAPAAPATVTTPNATRPQKVTRVQSSTAYLSPRLNVGKERRKMSAQPLSTAVPAAIAAQGSRPQPAEASPGLQTPRGATPRGLPLDGGMETPRDRWGTGKAASPGTPTPRAAVQLEALSRGRQLAREVITPGRTLRGAAEARSRVLPPPLTTKAATLERGTPRPRRMSAQPSLNARGAPIKVGGGAPAAARERGRAVQRTRSADLGRRGSLQTAPEASAGGPARLVRSATLGPRPKKSTMAKK</sequence>
<evidence type="ECO:0000313" key="3">
    <source>
        <dbReference type="Proteomes" id="UP000015354"/>
    </source>
</evidence>